<dbReference type="OrthoDB" id="1426902at2759"/>
<dbReference type="InterPro" id="IPR012337">
    <property type="entry name" value="RNaseH-like_sf"/>
</dbReference>
<evidence type="ECO:0000313" key="6">
    <source>
        <dbReference type="EMBL" id="KAF7843712.1"/>
    </source>
</evidence>
<feature type="domain" description="DUF4283" evidence="5">
    <location>
        <begin position="120"/>
        <end position="199"/>
    </location>
</feature>
<dbReference type="InterPro" id="IPR005135">
    <property type="entry name" value="Endo/exonuclease/phosphatase"/>
</dbReference>
<feature type="domain" description="Endonuclease/exonuclease/phosphatase" evidence="2">
    <location>
        <begin position="749"/>
        <end position="969"/>
    </location>
</feature>
<dbReference type="Gene3D" id="3.30.420.10">
    <property type="entry name" value="Ribonuclease H-like superfamily/Ribonuclease H"/>
    <property type="match status" value="1"/>
</dbReference>
<dbReference type="InterPro" id="IPR044730">
    <property type="entry name" value="RNase_H-like_dom_plant"/>
</dbReference>
<organism evidence="6 7">
    <name type="scientific">Senna tora</name>
    <dbReference type="NCBI Taxonomy" id="362788"/>
    <lineage>
        <taxon>Eukaryota</taxon>
        <taxon>Viridiplantae</taxon>
        <taxon>Streptophyta</taxon>
        <taxon>Embryophyta</taxon>
        <taxon>Tracheophyta</taxon>
        <taxon>Spermatophyta</taxon>
        <taxon>Magnoliopsida</taxon>
        <taxon>eudicotyledons</taxon>
        <taxon>Gunneridae</taxon>
        <taxon>Pentapetalae</taxon>
        <taxon>rosids</taxon>
        <taxon>fabids</taxon>
        <taxon>Fabales</taxon>
        <taxon>Fabaceae</taxon>
        <taxon>Caesalpinioideae</taxon>
        <taxon>Cassia clade</taxon>
        <taxon>Senna</taxon>
    </lineage>
</organism>
<dbReference type="Pfam" id="PF14111">
    <property type="entry name" value="DUF4283"/>
    <property type="match status" value="1"/>
</dbReference>
<gene>
    <name evidence="6" type="ORF">G2W53_000617</name>
</gene>
<evidence type="ECO:0000256" key="1">
    <source>
        <dbReference type="SAM" id="MobiDB-lite"/>
    </source>
</evidence>
<dbReference type="InterPro" id="IPR002156">
    <property type="entry name" value="RNaseH_domain"/>
</dbReference>
<sequence>MAQEASARAPTEKGGSKIQSWADMVELEEISDQLSEDAREGTSQKRVMGSSLAPKEAEGHEGHRPMSFTSNSTTVDHAMLKDIRFGSFNPFLTPNTSITPPSIPRIQLSDADNQALHSPWSESLIVRLQGMIMDINNLQRRLQLIWKLKGLCSLLELGQGYFLLSFNLSEDRWKALLHGPCLTNGCLLSIRIWTPCFSPIGNLDAFSPVWIRLEGLPLEFYNKKLLVQIRNSLGTFLGLDSDTHNIRKARYARLCILLNVSKTPAHLITIGTFNQSVIYEKMPPLASSPPFKSQVPYRPKEPQLTKKTNDWVLVERKKWHKAQPLDPTPSTIPAVRAVSLQRKQIQISNKAQCPSSAHAPLLSKPDTIITPKTIKFGKPIVPPNHNLQPMSANLTESCPEAVVDPSSSKVQHDCRDLEPITPSEVTRKWNTVDAGDKPEPILKLNVASVWESLVSHFSTQKPHRQISSPSLQMILFNNTTHQGLPNQDPNTCCLEQDHASPISPCFEASKHRREASADRAEEAPCPTKDRNERRVCRNEKIPLILHSMGRLNGHFVQQNQIDNLSWSQYASNQALFNNPRVEFSYPLKAQAWALLISDAQMKKTECSELKFWMKGMRNNFMILVLPPRVLINGPAEIEGHRLTESPMIWNGFVKTAQIRVWPVQDVLKGDKSGGLLFRGSWYHREVDVSAITSLKLDVGRLDYTVRLNTTSMWDEDIQYDHFESSGSDNEMVGQNFNPNLCVMDQFSVMAWNARGAAGPGFKRVFREMMLRYKPTVVLVTETRVAWERANKIIDALDFNNFYRVDPMGYAGGMWLLWNEDAVKVTIGGFAFQEIHASIKVNNLDPFLLSCVYASPDRARRKILWENMKNLAATHSLPWLVCGDFNEVMSQDEKWGIRPASDSRIREFKDCVDTCGLFDLGYVGQKYTWCNKRDGNLVYCRLDRFLANGEWVNSFPNSVNHHLPRIKSDHCPILLNYSPDPTPTLKRPFRCEKIWLNQPGFANIVREVWRDPIPIDPALISVKNRALRWNRISFGNIHSKKNLLIKRLEGIARAPFPTESLFRLAKTLSEVKNWIPAKIDNIKISHLIYADDVLLFSRCDTRSIRAVKSALDRFLAVSDLSINNSKSSCWFSPSTPDNLKSSVVSFLGFKDVPYLGNYLGFPLGTKNRKSNYNFILDKIKNKISAWKTKYLSFGGKWTLISSVTSSISAYFFQGLPIPKSVCDDIDRIHRDFLWGSSNAGRKIHFIGWEKICRPKTCGGLGLMKAFERNNAFLAKLLWRVNQEEGVWARLCKYRLSLSLSSASTIGKCLARGRDIYEKGKINIIFSGANTNFWSDAWISPGPIRSLIQGPLTLGECKLTVAEVYGISLDWQSMPISFSLLDSILNHKRVVPLNPLSDRMDFVAWKGCSNGNFDLKTAYTLALNIKNSPPPEANHNNFSWIWKLNCHFRIQVFFWRLAHNAIACRGVLASKITNFNSLCPLCLTEEESLQYLFSQCRISNDVWQRVSRIIKPKHANNFVSWLRDNASCSDYLGDFKVPHGTIFAYLLWHIWVARNNKVFNNLEFSPRSVGHLAVVRAAEFASFALDLTPPRVVTSIDLHWTPPPIGSGCSFQAELWSFLLGLQRAKDLGIDCLEIEYDCKGVVDFVIMPTVVDAHPLAPLINLCRSSLLQLSQVSVKHIYREKNGCSDLLAKHAARLKLPLTCFDVMPAFLSNCFWADLLGVSRSRRVLVQREPD</sequence>
<dbReference type="Proteomes" id="UP000634136">
    <property type="component" value="Unassembled WGS sequence"/>
</dbReference>
<feature type="domain" description="RNase H type-1" evidence="3">
    <location>
        <begin position="1606"/>
        <end position="1692"/>
    </location>
</feature>
<dbReference type="InterPro" id="IPR036691">
    <property type="entry name" value="Endo/exonu/phosph_ase_sf"/>
</dbReference>
<dbReference type="Pfam" id="PF13456">
    <property type="entry name" value="RVT_3"/>
    <property type="match status" value="1"/>
</dbReference>
<evidence type="ECO:0000259" key="3">
    <source>
        <dbReference type="Pfam" id="PF13456"/>
    </source>
</evidence>
<feature type="compositionally biased region" description="Acidic residues" evidence="1">
    <location>
        <begin position="25"/>
        <end position="35"/>
    </location>
</feature>
<protein>
    <submittedName>
        <fullName evidence="6">Reverse transcriptase</fullName>
    </submittedName>
</protein>
<reference evidence="6" key="1">
    <citation type="submission" date="2020-09" db="EMBL/GenBank/DDBJ databases">
        <title>Genome-Enabled Discovery of Anthraquinone Biosynthesis in Senna tora.</title>
        <authorList>
            <person name="Kang S.-H."/>
            <person name="Pandey R.P."/>
            <person name="Lee C.-M."/>
            <person name="Sim J.-S."/>
            <person name="Jeong J.-T."/>
            <person name="Choi B.-S."/>
            <person name="Jung M."/>
            <person name="Ginzburg D."/>
            <person name="Zhao K."/>
            <person name="Won S.Y."/>
            <person name="Oh T.-J."/>
            <person name="Yu Y."/>
            <person name="Kim N.-H."/>
            <person name="Lee O.R."/>
            <person name="Lee T.-H."/>
            <person name="Bashyal P."/>
            <person name="Kim T.-S."/>
            <person name="Lee W.-H."/>
            <person name="Kawkins C."/>
            <person name="Kim C.-K."/>
            <person name="Kim J.S."/>
            <person name="Ahn B.O."/>
            <person name="Rhee S.Y."/>
            <person name="Sohng J.K."/>
        </authorList>
    </citation>
    <scope>NUCLEOTIDE SEQUENCE</scope>
    <source>
        <tissue evidence="6">Leaf</tissue>
    </source>
</reference>
<dbReference type="GO" id="GO:0003964">
    <property type="term" value="F:RNA-directed DNA polymerase activity"/>
    <property type="evidence" value="ECO:0007669"/>
    <property type="project" value="UniProtKB-KW"/>
</dbReference>
<dbReference type="CDD" id="cd06222">
    <property type="entry name" value="RNase_H_like"/>
    <property type="match status" value="1"/>
</dbReference>
<proteinExistence type="predicted"/>
<dbReference type="SUPFAM" id="SSF53098">
    <property type="entry name" value="Ribonuclease H-like"/>
    <property type="match status" value="1"/>
</dbReference>
<comment type="caution">
    <text evidence="6">The sequence shown here is derived from an EMBL/GenBank/DDBJ whole genome shotgun (WGS) entry which is preliminary data.</text>
</comment>
<feature type="domain" description="Reverse transcriptase zinc-binding" evidence="4">
    <location>
        <begin position="1412"/>
        <end position="1501"/>
    </location>
</feature>
<dbReference type="Gene3D" id="3.60.10.10">
    <property type="entry name" value="Endonuclease/exonuclease/phosphatase"/>
    <property type="match status" value="1"/>
</dbReference>
<dbReference type="PANTHER" id="PTHR33116">
    <property type="entry name" value="REVERSE TRANSCRIPTASE ZINC-BINDING DOMAIN-CONTAINING PROTEIN-RELATED-RELATED"/>
    <property type="match status" value="1"/>
</dbReference>
<evidence type="ECO:0000313" key="7">
    <source>
        <dbReference type="Proteomes" id="UP000634136"/>
    </source>
</evidence>
<dbReference type="EMBL" id="JAAIUW010000001">
    <property type="protein sequence ID" value="KAF7843712.1"/>
    <property type="molecule type" value="Genomic_DNA"/>
</dbReference>
<feature type="compositionally biased region" description="Basic and acidic residues" evidence="1">
    <location>
        <begin position="55"/>
        <end position="64"/>
    </location>
</feature>
<feature type="region of interest" description="Disordered" evidence="1">
    <location>
        <begin position="1"/>
        <end position="71"/>
    </location>
</feature>
<dbReference type="SUPFAM" id="SSF56219">
    <property type="entry name" value="DNase I-like"/>
    <property type="match status" value="1"/>
</dbReference>
<dbReference type="InterPro" id="IPR036397">
    <property type="entry name" value="RNaseH_sf"/>
</dbReference>
<accession>A0A834XG70</accession>
<keyword evidence="6" id="KW-0548">Nucleotidyltransferase</keyword>
<name>A0A834XG70_9FABA</name>
<evidence type="ECO:0000259" key="4">
    <source>
        <dbReference type="Pfam" id="PF13966"/>
    </source>
</evidence>
<dbReference type="PANTHER" id="PTHR33116:SF70">
    <property type="entry name" value="NON-LTR RETROELEMENT REVERSE TRANSCRIPTASE-LIKE PROTEIN"/>
    <property type="match status" value="1"/>
</dbReference>
<keyword evidence="6" id="KW-0695">RNA-directed DNA polymerase</keyword>
<dbReference type="GO" id="GO:0003676">
    <property type="term" value="F:nucleic acid binding"/>
    <property type="evidence" value="ECO:0007669"/>
    <property type="project" value="InterPro"/>
</dbReference>
<dbReference type="Pfam" id="PF03372">
    <property type="entry name" value="Exo_endo_phos"/>
    <property type="match status" value="1"/>
</dbReference>
<dbReference type="InterPro" id="IPR026960">
    <property type="entry name" value="RVT-Znf"/>
</dbReference>
<dbReference type="GO" id="GO:0004523">
    <property type="term" value="F:RNA-DNA hybrid ribonuclease activity"/>
    <property type="evidence" value="ECO:0007669"/>
    <property type="project" value="InterPro"/>
</dbReference>
<evidence type="ECO:0000259" key="5">
    <source>
        <dbReference type="Pfam" id="PF14111"/>
    </source>
</evidence>
<evidence type="ECO:0000259" key="2">
    <source>
        <dbReference type="Pfam" id="PF03372"/>
    </source>
</evidence>
<dbReference type="Pfam" id="PF13966">
    <property type="entry name" value="zf-RVT"/>
    <property type="match status" value="1"/>
</dbReference>
<keyword evidence="7" id="KW-1185">Reference proteome</keyword>
<keyword evidence="6" id="KW-0808">Transferase</keyword>
<dbReference type="InterPro" id="IPR025558">
    <property type="entry name" value="DUF4283"/>
</dbReference>